<dbReference type="OrthoDB" id="5204810at2759"/>
<reference evidence="2 3" key="1">
    <citation type="journal article" date="2020" name="Genome Biol. Evol.">
        <title>A new high-quality draft genome assembly of the Chinese cordyceps Ophiocordyceps sinensis.</title>
        <authorList>
            <person name="Shu R."/>
            <person name="Zhang J."/>
            <person name="Meng Q."/>
            <person name="Zhang H."/>
            <person name="Zhou G."/>
            <person name="Li M."/>
            <person name="Wu P."/>
            <person name="Zhao Y."/>
            <person name="Chen C."/>
            <person name="Qin Q."/>
        </authorList>
    </citation>
    <scope>NUCLEOTIDE SEQUENCE [LARGE SCALE GENOMIC DNA]</scope>
    <source>
        <strain evidence="2 3">IOZ07</strain>
    </source>
</reference>
<dbReference type="Proteomes" id="UP000557566">
    <property type="component" value="Unassembled WGS sequence"/>
</dbReference>
<feature type="region of interest" description="Disordered" evidence="1">
    <location>
        <begin position="151"/>
        <end position="175"/>
    </location>
</feature>
<name>A0A8H4V585_9HYPO</name>
<organism evidence="2 3">
    <name type="scientific">Ophiocordyceps sinensis</name>
    <dbReference type="NCBI Taxonomy" id="72228"/>
    <lineage>
        <taxon>Eukaryota</taxon>
        <taxon>Fungi</taxon>
        <taxon>Dikarya</taxon>
        <taxon>Ascomycota</taxon>
        <taxon>Pezizomycotina</taxon>
        <taxon>Sordariomycetes</taxon>
        <taxon>Hypocreomycetidae</taxon>
        <taxon>Hypocreales</taxon>
        <taxon>Ophiocordycipitaceae</taxon>
        <taxon>Ophiocordyceps</taxon>
    </lineage>
</organism>
<proteinExistence type="predicted"/>
<keyword evidence="3" id="KW-1185">Reference proteome</keyword>
<feature type="compositionally biased region" description="Basic and acidic residues" evidence="1">
    <location>
        <begin position="165"/>
        <end position="175"/>
    </location>
</feature>
<accession>A0A8H4V585</accession>
<comment type="caution">
    <text evidence="2">The sequence shown here is derived from an EMBL/GenBank/DDBJ whole genome shotgun (WGS) entry which is preliminary data.</text>
</comment>
<evidence type="ECO:0000313" key="3">
    <source>
        <dbReference type="Proteomes" id="UP000557566"/>
    </source>
</evidence>
<dbReference type="EMBL" id="JAAVMX010000005">
    <property type="protein sequence ID" value="KAF4508281.1"/>
    <property type="molecule type" value="Genomic_DNA"/>
</dbReference>
<sequence>MAPKSPRWQAEIWKTYGAWAVARFYNTLPNRPSFYSPDNLPRFRQTHTTNNTWITEPPVDASDTYLDAALPTEQHTRLFALDSWSRRPEKPHSVCTMPSPQVASPLALPTSQRNNLRLMTSHDLYNSLNATLISGDNRPSTPIRCIQEDDYTVPAPPPPSPVSFRADHWHAPARR</sequence>
<evidence type="ECO:0000313" key="2">
    <source>
        <dbReference type="EMBL" id="KAF4508281.1"/>
    </source>
</evidence>
<protein>
    <submittedName>
        <fullName evidence="2">Uncharacterized protein</fullName>
    </submittedName>
</protein>
<evidence type="ECO:0000256" key="1">
    <source>
        <dbReference type="SAM" id="MobiDB-lite"/>
    </source>
</evidence>
<gene>
    <name evidence="2" type="ORF">G6O67_004685</name>
</gene>
<dbReference type="AlphaFoldDB" id="A0A8H4V585"/>